<dbReference type="Pfam" id="PF00929">
    <property type="entry name" value="RNase_T"/>
    <property type="match status" value="1"/>
</dbReference>
<dbReference type="InterPro" id="IPR036397">
    <property type="entry name" value="RNaseH_sf"/>
</dbReference>
<proteinExistence type="predicted"/>
<dbReference type="Gene3D" id="3.30.420.10">
    <property type="entry name" value="Ribonuclease H-like superfamily/Ribonuclease H"/>
    <property type="match status" value="1"/>
</dbReference>
<dbReference type="InterPro" id="IPR012337">
    <property type="entry name" value="RNaseH-like_sf"/>
</dbReference>
<sequence>MSQLKKQNLAFIDVETTGLDPDKHEVIELGCVLISQNWNGNKPEFEVLEEIEFKIKPEHIENAEPVALRINGYDPAAWVFAYDLKQAMEVFGKKTADAIMIGHNVCFDYGFVDKAFKKSGVENKMHYHKLDTISIAFAKLHNGEADKFSLNYLCNFFKVENKKAHSALSDARATYEIYKKLMTM</sequence>
<dbReference type="SMART" id="SM00479">
    <property type="entry name" value="EXOIII"/>
    <property type="match status" value="1"/>
</dbReference>
<dbReference type="GO" id="GO:0008408">
    <property type="term" value="F:3'-5' exonuclease activity"/>
    <property type="evidence" value="ECO:0007669"/>
    <property type="project" value="TreeGrafter"/>
</dbReference>
<dbReference type="EMBL" id="LBTF01000018">
    <property type="protein sequence ID" value="KKQ35313.1"/>
    <property type="molecule type" value="Genomic_DNA"/>
</dbReference>
<comment type="caution">
    <text evidence="5">The sequence shown here is derived from an EMBL/GenBank/DDBJ whole genome shotgun (WGS) entry which is preliminary data.</text>
</comment>
<keyword evidence="3 5" id="KW-0269">Exonuclease</keyword>
<dbReference type="Proteomes" id="UP000033876">
    <property type="component" value="Unassembled WGS sequence"/>
</dbReference>
<accession>A0A0G0GWE5</accession>
<evidence type="ECO:0000313" key="5">
    <source>
        <dbReference type="EMBL" id="KKQ35313.1"/>
    </source>
</evidence>
<keyword evidence="1" id="KW-0540">Nuclease</keyword>
<keyword evidence="2" id="KW-0378">Hydrolase</keyword>
<evidence type="ECO:0000256" key="3">
    <source>
        <dbReference type="ARBA" id="ARBA00022839"/>
    </source>
</evidence>
<dbReference type="InterPro" id="IPR013520">
    <property type="entry name" value="Ribonucl_H"/>
</dbReference>
<gene>
    <name evidence="5" type="ORF">US50_C0018G0001</name>
</gene>
<evidence type="ECO:0000259" key="4">
    <source>
        <dbReference type="SMART" id="SM00479"/>
    </source>
</evidence>
<dbReference type="SUPFAM" id="SSF53098">
    <property type="entry name" value="Ribonuclease H-like"/>
    <property type="match status" value="1"/>
</dbReference>
<evidence type="ECO:0000256" key="1">
    <source>
        <dbReference type="ARBA" id="ARBA00022722"/>
    </source>
</evidence>
<reference evidence="5 6" key="1">
    <citation type="journal article" date="2015" name="Nature">
        <title>rRNA introns, odd ribosomes, and small enigmatic genomes across a large radiation of phyla.</title>
        <authorList>
            <person name="Brown C.T."/>
            <person name="Hug L.A."/>
            <person name="Thomas B.C."/>
            <person name="Sharon I."/>
            <person name="Castelle C.J."/>
            <person name="Singh A."/>
            <person name="Wilkins M.J."/>
            <person name="Williams K.H."/>
            <person name="Banfield J.F."/>
        </authorList>
    </citation>
    <scope>NUCLEOTIDE SEQUENCE [LARGE SCALE GENOMIC DNA]</scope>
</reference>
<organism evidence="5 6">
    <name type="scientific">Candidatus Nomurabacteria bacterium GW2011_GWB1_37_5</name>
    <dbReference type="NCBI Taxonomy" id="1618742"/>
    <lineage>
        <taxon>Bacteria</taxon>
        <taxon>Candidatus Nomuraibacteriota</taxon>
    </lineage>
</organism>
<evidence type="ECO:0000313" key="6">
    <source>
        <dbReference type="Proteomes" id="UP000033876"/>
    </source>
</evidence>
<feature type="domain" description="Exonuclease" evidence="4">
    <location>
        <begin position="8"/>
        <end position="184"/>
    </location>
</feature>
<protein>
    <submittedName>
        <fullName evidence="5">Exonuclease RNase T and DNA polymerase III</fullName>
    </submittedName>
</protein>
<dbReference type="GO" id="GO:0003676">
    <property type="term" value="F:nucleic acid binding"/>
    <property type="evidence" value="ECO:0007669"/>
    <property type="project" value="InterPro"/>
</dbReference>
<dbReference type="PANTHER" id="PTHR30231">
    <property type="entry name" value="DNA POLYMERASE III SUBUNIT EPSILON"/>
    <property type="match status" value="1"/>
</dbReference>
<dbReference type="PANTHER" id="PTHR30231:SF4">
    <property type="entry name" value="PROTEIN NEN2"/>
    <property type="match status" value="1"/>
</dbReference>
<dbReference type="AlphaFoldDB" id="A0A0G0GWE5"/>
<dbReference type="CDD" id="cd06127">
    <property type="entry name" value="DEDDh"/>
    <property type="match status" value="1"/>
</dbReference>
<name>A0A0G0GWE5_9BACT</name>
<evidence type="ECO:0000256" key="2">
    <source>
        <dbReference type="ARBA" id="ARBA00022801"/>
    </source>
</evidence>